<dbReference type="Proteomes" id="UP001282284">
    <property type="component" value="Unassembled WGS sequence"/>
</dbReference>
<organism evidence="6 7">
    <name type="scientific">Sporosarcina saromensis</name>
    <dbReference type="NCBI Taxonomy" id="359365"/>
    <lineage>
        <taxon>Bacteria</taxon>
        <taxon>Bacillati</taxon>
        <taxon>Bacillota</taxon>
        <taxon>Bacilli</taxon>
        <taxon>Bacillales</taxon>
        <taxon>Caryophanaceae</taxon>
        <taxon>Sporosarcina</taxon>
    </lineage>
</organism>
<evidence type="ECO:0000256" key="3">
    <source>
        <dbReference type="RuleBase" id="RU000590"/>
    </source>
</evidence>
<dbReference type="InterPro" id="IPR001131">
    <property type="entry name" value="Peptidase_M24B_aminopep-P_CS"/>
</dbReference>
<keyword evidence="2" id="KW-0378">Hydrolase</keyword>
<dbReference type="Pfam" id="PF00557">
    <property type="entry name" value="Peptidase_M24"/>
    <property type="match status" value="1"/>
</dbReference>
<feature type="domain" description="Creatinase N-terminal" evidence="5">
    <location>
        <begin position="6"/>
        <end position="143"/>
    </location>
</feature>
<evidence type="ECO:0000256" key="2">
    <source>
        <dbReference type="ARBA" id="ARBA00022801"/>
    </source>
</evidence>
<dbReference type="PROSITE" id="PS00491">
    <property type="entry name" value="PROLINE_PEPTIDASE"/>
    <property type="match status" value="1"/>
</dbReference>
<dbReference type="Pfam" id="PF01321">
    <property type="entry name" value="Creatinase_N"/>
    <property type="match status" value="1"/>
</dbReference>
<comment type="similarity">
    <text evidence="3">Belongs to the peptidase M24B family.</text>
</comment>
<evidence type="ECO:0000256" key="1">
    <source>
        <dbReference type="ARBA" id="ARBA00022723"/>
    </source>
</evidence>
<reference evidence="6 7" key="1">
    <citation type="submission" date="2023-06" db="EMBL/GenBank/DDBJ databases">
        <title>Sporosarcina sp. nov., isolated from Korean traditional fermented seafood 'Jeotgal'.</title>
        <authorList>
            <person name="Yang A.I."/>
            <person name="Shin N.-R."/>
        </authorList>
    </citation>
    <scope>NUCLEOTIDE SEQUENCE [LARGE SCALE GENOMIC DNA]</scope>
    <source>
        <strain evidence="6 7">KCTC13119</strain>
    </source>
</reference>
<sequence>MVIQKRVNQIRKFMDVNDVKLSIVWEPDNQFYLTGFRAISYSRPIVTLLEENEVQLIIPGLEEAHADEKANVDRIHVYYEQYGLREQVLTYIEHLTNILQQYPRNTKIGVEVGVLPASVYLFVQNMGFLLVDIGAKITEMRSIKDAHEIELLKVAGHLSDLAIGESLKNVRIGISELEFDSYGDRLLLEMASKDYPDELIGYADWTCSGLPRSEMPHLYSSTRKFMDGDVVVHSRQVWFNNYRAENERTFLIGNVTERQKDLLKLAIEAQQVGMELIRPGITAGEVDIACFNVFKKAGLADYVQHRVGHGLGLSEHEEPYLRFDNDLILQEGMVYTIEPGIYVPGVGGFRHSDTVILTNNGSFSVTKHARDFESMRF</sequence>
<keyword evidence="7" id="KW-1185">Reference proteome</keyword>
<proteinExistence type="inferred from homology"/>
<dbReference type="RefSeq" id="WP_317941976.1">
    <property type="nucleotide sequence ID" value="NZ_JAUBDI010000002.1"/>
</dbReference>
<evidence type="ECO:0000259" key="4">
    <source>
        <dbReference type="Pfam" id="PF00557"/>
    </source>
</evidence>
<evidence type="ECO:0000259" key="5">
    <source>
        <dbReference type="Pfam" id="PF01321"/>
    </source>
</evidence>
<dbReference type="InterPro" id="IPR000587">
    <property type="entry name" value="Creatinase_N"/>
</dbReference>
<dbReference type="PANTHER" id="PTHR46112:SF2">
    <property type="entry name" value="XAA-PRO AMINOPEPTIDASE P-RELATED"/>
    <property type="match status" value="1"/>
</dbReference>
<keyword evidence="1 3" id="KW-0479">Metal-binding</keyword>
<comment type="caution">
    <text evidence="6">The sequence shown here is derived from an EMBL/GenBank/DDBJ whole genome shotgun (WGS) entry which is preliminary data.</text>
</comment>
<evidence type="ECO:0000313" key="6">
    <source>
        <dbReference type="EMBL" id="MDW0112078.1"/>
    </source>
</evidence>
<dbReference type="InterPro" id="IPR029149">
    <property type="entry name" value="Creatin/AminoP/Spt16_N"/>
</dbReference>
<dbReference type="SUPFAM" id="SSF53092">
    <property type="entry name" value="Creatinase/prolidase N-terminal domain"/>
    <property type="match status" value="1"/>
</dbReference>
<protein>
    <submittedName>
        <fullName evidence="6">Xaa-Pro peptidase family protein</fullName>
    </submittedName>
</protein>
<evidence type="ECO:0000313" key="7">
    <source>
        <dbReference type="Proteomes" id="UP001282284"/>
    </source>
</evidence>
<dbReference type="InterPro" id="IPR000994">
    <property type="entry name" value="Pept_M24"/>
</dbReference>
<dbReference type="Gene3D" id="3.90.230.10">
    <property type="entry name" value="Creatinase/methionine aminopeptidase superfamily"/>
    <property type="match status" value="1"/>
</dbReference>
<dbReference type="SUPFAM" id="SSF55920">
    <property type="entry name" value="Creatinase/aminopeptidase"/>
    <property type="match status" value="1"/>
</dbReference>
<feature type="domain" description="Peptidase M24" evidence="4">
    <location>
        <begin position="150"/>
        <end position="358"/>
    </location>
</feature>
<accession>A0ABU4G539</accession>
<dbReference type="InterPro" id="IPR036005">
    <property type="entry name" value="Creatinase/aminopeptidase-like"/>
</dbReference>
<dbReference type="PANTHER" id="PTHR46112">
    <property type="entry name" value="AMINOPEPTIDASE"/>
    <property type="match status" value="1"/>
</dbReference>
<gene>
    <name evidence="6" type="ORF">QT711_02700</name>
</gene>
<name>A0ABU4G539_9BACL</name>
<dbReference type="Gene3D" id="3.40.350.10">
    <property type="entry name" value="Creatinase/prolidase N-terminal domain"/>
    <property type="match status" value="1"/>
</dbReference>
<dbReference type="EMBL" id="JAUBDI010000002">
    <property type="protein sequence ID" value="MDW0112078.1"/>
    <property type="molecule type" value="Genomic_DNA"/>
</dbReference>
<dbReference type="InterPro" id="IPR050659">
    <property type="entry name" value="Peptidase_M24B"/>
</dbReference>